<feature type="chain" id="PRO_5042884356" evidence="1">
    <location>
        <begin position="25"/>
        <end position="206"/>
    </location>
</feature>
<gene>
    <name evidence="2" type="ORF">PMAYCL1PPCAC_06079</name>
</gene>
<evidence type="ECO:0000256" key="1">
    <source>
        <dbReference type="SAM" id="SignalP"/>
    </source>
</evidence>
<dbReference type="EMBL" id="BTRK01000002">
    <property type="protein sequence ID" value="GMR35884.1"/>
    <property type="molecule type" value="Genomic_DNA"/>
</dbReference>
<organism evidence="2 3">
    <name type="scientific">Pristionchus mayeri</name>
    <dbReference type="NCBI Taxonomy" id="1317129"/>
    <lineage>
        <taxon>Eukaryota</taxon>
        <taxon>Metazoa</taxon>
        <taxon>Ecdysozoa</taxon>
        <taxon>Nematoda</taxon>
        <taxon>Chromadorea</taxon>
        <taxon>Rhabditida</taxon>
        <taxon>Rhabditina</taxon>
        <taxon>Diplogasteromorpha</taxon>
        <taxon>Diplogasteroidea</taxon>
        <taxon>Neodiplogasteridae</taxon>
        <taxon>Pristionchus</taxon>
    </lineage>
</organism>
<reference evidence="3" key="1">
    <citation type="submission" date="2022-10" db="EMBL/GenBank/DDBJ databases">
        <title>Genome assembly of Pristionchus species.</title>
        <authorList>
            <person name="Yoshida K."/>
            <person name="Sommer R.J."/>
        </authorList>
    </citation>
    <scope>NUCLEOTIDE SEQUENCE [LARGE SCALE GENOMIC DNA]</scope>
    <source>
        <strain evidence="3">RS5460</strain>
    </source>
</reference>
<proteinExistence type="predicted"/>
<accession>A0AAN5CBC2</accession>
<comment type="caution">
    <text evidence="2">The sequence shown here is derived from an EMBL/GenBank/DDBJ whole genome shotgun (WGS) entry which is preliminary data.</text>
</comment>
<feature type="signal peptide" evidence="1">
    <location>
        <begin position="1"/>
        <end position="24"/>
    </location>
</feature>
<evidence type="ECO:0000313" key="2">
    <source>
        <dbReference type="EMBL" id="GMR35884.1"/>
    </source>
</evidence>
<keyword evidence="1" id="KW-0732">Signal</keyword>
<protein>
    <submittedName>
        <fullName evidence="2">Uncharacterized protein</fullName>
    </submittedName>
</protein>
<sequence>KEEIWKDQMLFLWPLLFLFSSALAANRPLEFSRLGEAMTMMTDYSNIHEVIDSIANDLCKEYPELHPGDDEKMILMKREITYFYTLPNDEKAKIIAGYPSEYKYLSEAMKKVVKIGKEMKPLSEDEGRLKKDNADQYALFKTCYPLLLSHLEKKRDLYEKNGMTKQEIKRDLGKNSLKLIDEWHKDDPEKEIIEASRDRIRKHYEL</sequence>
<dbReference type="AlphaFoldDB" id="A0AAN5CBC2"/>
<feature type="non-terminal residue" evidence="2">
    <location>
        <position position="1"/>
    </location>
</feature>
<evidence type="ECO:0000313" key="3">
    <source>
        <dbReference type="Proteomes" id="UP001328107"/>
    </source>
</evidence>
<keyword evidence="3" id="KW-1185">Reference proteome</keyword>
<dbReference type="Proteomes" id="UP001328107">
    <property type="component" value="Unassembled WGS sequence"/>
</dbReference>
<name>A0AAN5CBC2_9BILA</name>